<dbReference type="InterPro" id="IPR026992">
    <property type="entry name" value="DIOX_N"/>
</dbReference>
<dbReference type="PRINTS" id="PR00682">
    <property type="entry name" value="IPNSYNTHASE"/>
</dbReference>
<dbReference type="HOGENOM" id="CLU_010119_6_1_1"/>
<dbReference type="InterPro" id="IPR050231">
    <property type="entry name" value="Iron_ascorbate_oxido_reductase"/>
</dbReference>
<dbReference type="Proteomes" id="UP000053342">
    <property type="component" value="Unassembled WGS sequence"/>
</dbReference>
<dbReference type="Pfam" id="PF14226">
    <property type="entry name" value="DIOX_N"/>
    <property type="match status" value="1"/>
</dbReference>
<dbReference type="PROSITE" id="PS51471">
    <property type="entry name" value="FE2OG_OXY"/>
    <property type="match status" value="1"/>
</dbReference>
<keyword evidence="5" id="KW-1185">Reference proteome</keyword>
<dbReference type="STRING" id="215243.A0A0D2D4T4"/>
<gene>
    <name evidence="4" type="ORF">PV06_10396</name>
</gene>
<reference evidence="4 5" key="1">
    <citation type="submission" date="2015-01" db="EMBL/GenBank/DDBJ databases">
        <title>The Genome Sequence of Exophiala oligosperma CBS72588.</title>
        <authorList>
            <consortium name="The Broad Institute Genomics Platform"/>
            <person name="Cuomo C."/>
            <person name="de Hoog S."/>
            <person name="Gorbushina A."/>
            <person name="Stielow B."/>
            <person name="Teixiera M."/>
            <person name="Abouelleil A."/>
            <person name="Chapman S.B."/>
            <person name="Priest M."/>
            <person name="Young S.K."/>
            <person name="Wortman J."/>
            <person name="Nusbaum C."/>
            <person name="Birren B."/>
        </authorList>
    </citation>
    <scope>NUCLEOTIDE SEQUENCE [LARGE SCALE GENOMIC DNA]</scope>
    <source>
        <strain evidence="4 5">CBS 72588</strain>
    </source>
</reference>
<dbReference type="EMBL" id="KN847344">
    <property type="protein sequence ID" value="KIW37350.1"/>
    <property type="molecule type" value="Genomic_DNA"/>
</dbReference>
<dbReference type="AlphaFoldDB" id="A0A0D2D4T4"/>
<sequence length="333" mass="38515">MAIKPAELAIPIIDLEPMRSGSPEEVQETGKKVYEAFRDVGFAYIKNHGLPQTILDQAFEWSSRFFSLPQEDKDKAPHPPYGWWHRGYSGIGREKVVQMVFDQDSIADLRKCPDFKESFELGREDDEHTPNIWFPEEVLPGFRKFMTGFFETCYKVELDLLKAIALGMDLPEDFFREYHTKKDNQIRLLHYPPVEAELLRDGKMERIAAHSDFGTMTLLFQDQVGGLEVEDMHEKGKFNPAPFVPGTIVVNIGDFLQRWSNDTLKSTLHRVRAPPMTVEGMTKARYSIPYFVTADRDKTVDCLPGCYDEKARPKKYEPINAREYIEMRLNATY</sequence>
<comment type="similarity">
    <text evidence="1 2">Belongs to the iron/ascorbate-dependent oxidoreductase family.</text>
</comment>
<dbReference type="OrthoDB" id="288590at2759"/>
<dbReference type="Gene3D" id="2.60.120.330">
    <property type="entry name" value="B-lactam Antibiotic, Isopenicillin N Synthase, Chain"/>
    <property type="match status" value="1"/>
</dbReference>
<evidence type="ECO:0000313" key="4">
    <source>
        <dbReference type="EMBL" id="KIW37350.1"/>
    </source>
</evidence>
<dbReference type="GO" id="GO:0044283">
    <property type="term" value="P:small molecule biosynthetic process"/>
    <property type="evidence" value="ECO:0007669"/>
    <property type="project" value="UniProtKB-ARBA"/>
</dbReference>
<evidence type="ECO:0000256" key="2">
    <source>
        <dbReference type="RuleBase" id="RU003682"/>
    </source>
</evidence>
<dbReference type="VEuPathDB" id="FungiDB:PV06_10396"/>
<dbReference type="GO" id="GO:0016491">
    <property type="term" value="F:oxidoreductase activity"/>
    <property type="evidence" value="ECO:0007669"/>
    <property type="project" value="UniProtKB-KW"/>
</dbReference>
<protein>
    <recommendedName>
        <fullName evidence="3">Fe2OG dioxygenase domain-containing protein</fullName>
    </recommendedName>
</protein>
<evidence type="ECO:0000259" key="3">
    <source>
        <dbReference type="PROSITE" id="PS51471"/>
    </source>
</evidence>
<keyword evidence="2" id="KW-0479">Metal-binding</keyword>
<dbReference type="SUPFAM" id="SSF51197">
    <property type="entry name" value="Clavaminate synthase-like"/>
    <property type="match status" value="1"/>
</dbReference>
<accession>A0A0D2D4T4</accession>
<keyword evidence="2" id="KW-0560">Oxidoreductase</keyword>
<keyword evidence="2" id="KW-0408">Iron</keyword>
<dbReference type="InterPro" id="IPR005123">
    <property type="entry name" value="Oxoglu/Fe-dep_dioxygenase_dom"/>
</dbReference>
<feature type="domain" description="Fe2OG dioxygenase" evidence="3">
    <location>
        <begin position="182"/>
        <end position="294"/>
    </location>
</feature>
<dbReference type="Pfam" id="PF03171">
    <property type="entry name" value="2OG-FeII_Oxy"/>
    <property type="match status" value="1"/>
</dbReference>
<proteinExistence type="inferred from homology"/>
<dbReference type="InterPro" id="IPR027443">
    <property type="entry name" value="IPNS-like_sf"/>
</dbReference>
<name>A0A0D2D4T4_9EURO</name>
<dbReference type="RefSeq" id="XP_016257566.1">
    <property type="nucleotide sequence ID" value="XM_016411946.1"/>
</dbReference>
<dbReference type="GO" id="GO:0046872">
    <property type="term" value="F:metal ion binding"/>
    <property type="evidence" value="ECO:0007669"/>
    <property type="project" value="UniProtKB-KW"/>
</dbReference>
<dbReference type="GeneID" id="27362470"/>
<dbReference type="PANTHER" id="PTHR47990">
    <property type="entry name" value="2-OXOGLUTARATE (2OG) AND FE(II)-DEPENDENT OXYGENASE SUPERFAMILY PROTEIN-RELATED"/>
    <property type="match status" value="1"/>
</dbReference>
<evidence type="ECO:0000256" key="1">
    <source>
        <dbReference type="ARBA" id="ARBA00008056"/>
    </source>
</evidence>
<dbReference type="InterPro" id="IPR044861">
    <property type="entry name" value="IPNS-like_FE2OG_OXY"/>
</dbReference>
<evidence type="ECO:0000313" key="5">
    <source>
        <dbReference type="Proteomes" id="UP000053342"/>
    </source>
</evidence>
<dbReference type="FunFam" id="2.60.120.330:FF:000030">
    <property type="entry name" value="Thymine dioxygenase"/>
    <property type="match status" value="1"/>
</dbReference>
<organism evidence="4 5">
    <name type="scientific">Exophiala oligosperma</name>
    <dbReference type="NCBI Taxonomy" id="215243"/>
    <lineage>
        <taxon>Eukaryota</taxon>
        <taxon>Fungi</taxon>
        <taxon>Dikarya</taxon>
        <taxon>Ascomycota</taxon>
        <taxon>Pezizomycotina</taxon>
        <taxon>Eurotiomycetes</taxon>
        <taxon>Chaetothyriomycetidae</taxon>
        <taxon>Chaetothyriales</taxon>
        <taxon>Herpotrichiellaceae</taxon>
        <taxon>Exophiala</taxon>
    </lineage>
</organism>